<keyword evidence="1" id="KW-0547">Nucleotide-binding</keyword>
<reference evidence="4 5" key="1">
    <citation type="submission" date="2018-08" db="EMBL/GenBank/DDBJ databases">
        <title>Actinomadura jelena sp. nov., a novel Actinomycete isolated from soil in Chad.</title>
        <authorList>
            <person name="Shi L."/>
        </authorList>
    </citation>
    <scope>NUCLEOTIDE SEQUENCE [LARGE SCALE GENOMIC DNA]</scope>
    <source>
        <strain evidence="4 5">NEAU-G17</strain>
    </source>
</reference>
<keyword evidence="5" id="KW-1185">Reference proteome</keyword>
<dbReference type="RefSeq" id="WP_117357751.1">
    <property type="nucleotide sequence ID" value="NZ_QURH01000226.1"/>
</dbReference>
<protein>
    <submittedName>
        <fullName evidence="4">ATP-binding cassette domain-containing protein</fullName>
    </submittedName>
</protein>
<dbReference type="InterPro" id="IPR003593">
    <property type="entry name" value="AAA+_ATPase"/>
</dbReference>
<sequence length="231" mass="24250">MIHEEADSAIVKVSGLSYSVPGRKILNNVELAVRKGESVAVTGPSGSGKSTLLTCLLGLLTPDSGSIFIEGCDLARMPARKRAALRRRKLGMIFQFGELLPELSPVENVALAGLLAGMSKGRSYGRAKTLLERLGVPATETPTGQLSGGERQRTAVARALIAGPGVLLADEPTGALDAGTRDDVADLLFALPRQRDCALIVVTHDPAVARRADRQLLLQPSGLTEVLSGAH</sequence>
<organism evidence="4 5">
    <name type="scientific">Actinomadura logoneensis</name>
    <dbReference type="NCBI Taxonomy" id="2293572"/>
    <lineage>
        <taxon>Bacteria</taxon>
        <taxon>Bacillati</taxon>
        <taxon>Actinomycetota</taxon>
        <taxon>Actinomycetes</taxon>
        <taxon>Streptosporangiales</taxon>
        <taxon>Thermomonosporaceae</taxon>
        <taxon>Actinomadura</taxon>
    </lineage>
</organism>
<proteinExistence type="predicted"/>
<dbReference type="OrthoDB" id="3266715at2"/>
<dbReference type="SMART" id="SM00382">
    <property type="entry name" value="AAA"/>
    <property type="match status" value="1"/>
</dbReference>
<evidence type="ECO:0000313" key="4">
    <source>
        <dbReference type="EMBL" id="RFU41214.1"/>
    </source>
</evidence>
<evidence type="ECO:0000256" key="1">
    <source>
        <dbReference type="ARBA" id="ARBA00022741"/>
    </source>
</evidence>
<gene>
    <name evidence="4" type="ORF">DZF91_13110</name>
</gene>
<feature type="domain" description="ABC transporter" evidence="3">
    <location>
        <begin position="11"/>
        <end position="230"/>
    </location>
</feature>
<dbReference type="GO" id="GO:0005524">
    <property type="term" value="F:ATP binding"/>
    <property type="evidence" value="ECO:0007669"/>
    <property type="project" value="UniProtKB-KW"/>
</dbReference>
<accession>A0A372JN77</accession>
<dbReference type="InterPro" id="IPR015854">
    <property type="entry name" value="ABC_transpr_LolD-like"/>
</dbReference>
<dbReference type="Proteomes" id="UP000261811">
    <property type="component" value="Unassembled WGS sequence"/>
</dbReference>
<keyword evidence="2 4" id="KW-0067">ATP-binding</keyword>
<dbReference type="GO" id="GO:0005886">
    <property type="term" value="C:plasma membrane"/>
    <property type="evidence" value="ECO:0007669"/>
    <property type="project" value="TreeGrafter"/>
</dbReference>
<dbReference type="SUPFAM" id="SSF52540">
    <property type="entry name" value="P-loop containing nucleoside triphosphate hydrolases"/>
    <property type="match status" value="1"/>
</dbReference>
<comment type="caution">
    <text evidence="4">The sequence shown here is derived from an EMBL/GenBank/DDBJ whole genome shotgun (WGS) entry which is preliminary data.</text>
</comment>
<dbReference type="GO" id="GO:0022857">
    <property type="term" value="F:transmembrane transporter activity"/>
    <property type="evidence" value="ECO:0007669"/>
    <property type="project" value="TreeGrafter"/>
</dbReference>
<dbReference type="Gene3D" id="3.40.50.300">
    <property type="entry name" value="P-loop containing nucleotide triphosphate hydrolases"/>
    <property type="match status" value="1"/>
</dbReference>
<evidence type="ECO:0000259" key="3">
    <source>
        <dbReference type="PROSITE" id="PS50893"/>
    </source>
</evidence>
<dbReference type="GO" id="GO:0016887">
    <property type="term" value="F:ATP hydrolysis activity"/>
    <property type="evidence" value="ECO:0007669"/>
    <property type="project" value="InterPro"/>
</dbReference>
<dbReference type="AlphaFoldDB" id="A0A372JN77"/>
<dbReference type="InterPro" id="IPR003439">
    <property type="entry name" value="ABC_transporter-like_ATP-bd"/>
</dbReference>
<dbReference type="Pfam" id="PF00005">
    <property type="entry name" value="ABC_tran"/>
    <property type="match status" value="1"/>
</dbReference>
<dbReference type="PANTHER" id="PTHR24220">
    <property type="entry name" value="IMPORT ATP-BINDING PROTEIN"/>
    <property type="match status" value="1"/>
</dbReference>
<evidence type="ECO:0000256" key="2">
    <source>
        <dbReference type="ARBA" id="ARBA00022840"/>
    </source>
</evidence>
<dbReference type="EMBL" id="QURH01000226">
    <property type="protein sequence ID" value="RFU41214.1"/>
    <property type="molecule type" value="Genomic_DNA"/>
</dbReference>
<name>A0A372JN77_9ACTN</name>
<evidence type="ECO:0000313" key="5">
    <source>
        <dbReference type="Proteomes" id="UP000261811"/>
    </source>
</evidence>
<dbReference type="PROSITE" id="PS50893">
    <property type="entry name" value="ABC_TRANSPORTER_2"/>
    <property type="match status" value="1"/>
</dbReference>
<dbReference type="InterPro" id="IPR027417">
    <property type="entry name" value="P-loop_NTPase"/>
</dbReference>